<keyword evidence="3" id="KW-1185">Reference proteome</keyword>
<evidence type="ECO:0008006" key="4">
    <source>
        <dbReference type="Google" id="ProtNLM"/>
    </source>
</evidence>
<accession>A0ABX9Y137</accession>
<evidence type="ECO:0000313" key="2">
    <source>
        <dbReference type="EMBL" id="RQW87577.1"/>
    </source>
</evidence>
<dbReference type="RefSeq" id="WP_043325461.1">
    <property type="nucleotide sequence ID" value="NZ_JACSZX010000058.1"/>
</dbReference>
<reference evidence="2 3" key="1">
    <citation type="submission" date="2018-05" db="EMBL/GenBank/DDBJ databases">
        <title>Micromonospora from Atacama Desert.</title>
        <authorList>
            <person name="Carro L."/>
            <person name="Goodfellow M."/>
            <person name="Klenk H.-P."/>
        </authorList>
    </citation>
    <scope>NUCLEOTIDE SEQUENCE [LARGE SCALE GENOMIC DNA]</scope>
    <source>
        <strain evidence="2 3">LB41</strain>
    </source>
</reference>
<evidence type="ECO:0000256" key="1">
    <source>
        <dbReference type="SAM" id="Phobius"/>
    </source>
</evidence>
<dbReference type="EMBL" id="QGTA01000264">
    <property type="protein sequence ID" value="RQW87577.1"/>
    <property type="molecule type" value="Genomic_DNA"/>
</dbReference>
<proteinExistence type="predicted"/>
<gene>
    <name evidence="2" type="ORF">DLJ60_26355</name>
</gene>
<keyword evidence="1" id="KW-0472">Membrane</keyword>
<keyword evidence="1" id="KW-0812">Transmembrane</keyword>
<dbReference type="Proteomes" id="UP000274694">
    <property type="component" value="Unassembled WGS sequence"/>
</dbReference>
<comment type="caution">
    <text evidence="2">The sequence shown here is derived from an EMBL/GenBank/DDBJ whole genome shotgun (WGS) entry which is preliminary data.</text>
</comment>
<feature type="transmembrane region" description="Helical" evidence="1">
    <location>
        <begin position="33"/>
        <end position="51"/>
    </location>
</feature>
<keyword evidence="1" id="KW-1133">Transmembrane helix</keyword>
<organism evidence="2 3">
    <name type="scientific">Micromonospora chalcea</name>
    <dbReference type="NCBI Taxonomy" id="1874"/>
    <lineage>
        <taxon>Bacteria</taxon>
        <taxon>Bacillati</taxon>
        <taxon>Actinomycetota</taxon>
        <taxon>Actinomycetes</taxon>
        <taxon>Micromonosporales</taxon>
        <taxon>Micromonosporaceae</taxon>
        <taxon>Micromonospora</taxon>
    </lineage>
</organism>
<protein>
    <recommendedName>
        <fullName evidence="4">Holin</fullName>
    </recommendedName>
</protein>
<evidence type="ECO:0000313" key="3">
    <source>
        <dbReference type="Proteomes" id="UP000274694"/>
    </source>
</evidence>
<name>A0ABX9Y137_MICCH</name>
<sequence length="74" mass="7827">MQDPQTRGIADRNVPEWADAAYELAALLDVDDLLVFIPGTIAVVCAVLLTGDRALDRVIRIAARSDGSSGTDDG</sequence>